<organism evidence="1 2">
    <name type="scientific">Rhizobium meliloti</name>
    <name type="common">Ensifer meliloti</name>
    <name type="synonym">Sinorhizobium meliloti</name>
    <dbReference type="NCBI Taxonomy" id="382"/>
    <lineage>
        <taxon>Bacteria</taxon>
        <taxon>Pseudomonadati</taxon>
        <taxon>Pseudomonadota</taxon>
        <taxon>Alphaproteobacteria</taxon>
        <taxon>Hyphomicrobiales</taxon>
        <taxon>Rhizobiaceae</taxon>
        <taxon>Sinorhizobium/Ensifer group</taxon>
        <taxon>Sinorhizobium</taxon>
    </lineage>
</organism>
<evidence type="ECO:0000313" key="1">
    <source>
        <dbReference type="EMBL" id="PJR13988.1"/>
    </source>
</evidence>
<dbReference type="Proteomes" id="UP000231987">
    <property type="component" value="Unassembled WGS sequence"/>
</dbReference>
<sequence length="452" mass="49808">MQSIAPQIKALDLVAWFFVFGLSAFTPSFATDAQTVKAVQDACAGLSSVNAQSERSSIKLEKYELTIDGGNSISVEENGVLLRKIENFHFSDYSKCMKDILEILSGTTKQGKNKDQHLEIKASQFSPDEKHISRSIHVRYGSDGENIHYLYTRLRLRIPREMANDTVVNSIDDPTVATGLADLRGTKTPDIEVFERLISEDGIDWVLGIAFSGAPPRETPALVLSVGPREWPVSIAPSVWKKRKYEYGSSEYWHISTGTSEVLIDQVDWPIVESARFLETATNDITLLQISLSNSSRKDILVKDLYLKAIHPSGVGVACDSSLPSDTLTLEWGKILSTKGKAGALISRNEDQVLVPVEFTNDGVCSPFALYAQVPLSVVVKSNSLQSFELRVVDLPPLNSSEYIAYPNGIPTGLHEWQKIGIGFSSDGGAIFPNETRIHPLRPASTIKSFFK</sequence>
<dbReference type="RefSeq" id="WP_100673044.1">
    <property type="nucleotide sequence ID" value="NZ_NJGD01000008.1"/>
</dbReference>
<accession>A0A2J0Z0E8</accession>
<reference evidence="1 2" key="1">
    <citation type="submission" date="2017-06" db="EMBL/GenBank/DDBJ databases">
        <title>Ensifer strains isolated from leguminous trees and herbs display diverse denitrification phenotypes with some acting as strong N2O sinks.</title>
        <authorList>
            <person name="Woliy K."/>
            <person name="Mania D."/>
            <person name="Bakken L.R."/>
            <person name="Frostegard A."/>
        </authorList>
    </citation>
    <scope>NUCLEOTIDE SEQUENCE [LARGE SCALE GENOMIC DNA]</scope>
    <source>
        <strain evidence="1 2">AC50a</strain>
    </source>
</reference>
<dbReference type="AlphaFoldDB" id="A0A2J0Z0E8"/>
<evidence type="ECO:0000313" key="2">
    <source>
        <dbReference type="Proteomes" id="UP000231987"/>
    </source>
</evidence>
<dbReference type="EMBL" id="NJGD01000008">
    <property type="protein sequence ID" value="PJR13988.1"/>
    <property type="molecule type" value="Genomic_DNA"/>
</dbReference>
<comment type="caution">
    <text evidence="1">The sequence shown here is derived from an EMBL/GenBank/DDBJ whole genome shotgun (WGS) entry which is preliminary data.</text>
</comment>
<protein>
    <submittedName>
        <fullName evidence="1">Uncharacterized protein</fullName>
    </submittedName>
</protein>
<proteinExistence type="predicted"/>
<gene>
    <name evidence="1" type="ORF">CEJ86_19815</name>
</gene>
<name>A0A2J0Z0E8_RHIML</name>